<evidence type="ECO:0000313" key="1">
    <source>
        <dbReference type="EMBL" id="MEX3936391.1"/>
    </source>
</evidence>
<dbReference type="Proteomes" id="UP001558850">
    <property type="component" value="Unassembled WGS sequence"/>
</dbReference>
<gene>
    <name evidence="1" type="ORF">AB4Y32_32200</name>
</gene>
<name>A0ACC6U9Q1_9BURK</name>
<accession>A0ACC6U9Q1</accession>
<evidence type="ECO:0000313" key="2">
    <source>
        <dbReference type="Proteomes" id="UP001558850"/>
    </source>
</evidence>
<keyword evidence="1" id="KW-0449">Lipoprotein</keyword>
<protein>
    <submittedName>
        <fullName evidence="1">YtcA family lipoprotein</fullName>
    </submittedName>
</protein>
<sequence>MSLSNIVNRALISMSSVLLGGCALAPSIPLLGAAFPDWLFCIVGGVAGTIVVHLAMNRSGASSTLVPLAISYPALSALLAMATWLIFFPRS</sequence>
<comment type="caution">
    <text evidence="1">The sequence shown here is derived from an EMBL/GenBank/DDBJ whole genome shotgun (WGS) entry which is preliminary data.</text>
</comment>
<dbReference type="EMBL" id="JBFRCH010000031">
    <property type="protein sequence ID" value="MEX3936391.1"/>
    <property type="molecule type" value="Genomic_DNA"/>
</dbReference>
<organism evidence="1 2">
    <name type="scientific">Paraburkholderia phymatum</name>
    <dbReference type="NCBI Taxonomy" id="148447"/>
    <lineage>
        <taxon>Bacteria</taxon>
        <taxon>Pseudomonadati</taxon>
        <taxon>Pseudomonadota</taxon>
        <taxon>Betaproteobacteria</taxon>
        <taxon>Burkholderiales</taxon>
        <taxon>Burkholderiaceae</taxon>
        <taxon>Paraburkholderia</taxon>
    </lineage>
</organism>
<keyword evidence="2" id="KW-1185">Reference proteome</keyword>
<reference evidence="1" key="1">
    <citation type="submission" date="2024-07" db="EMBL/GenBank/DDBJ databases">
        <title>A survey of Mimosa microsymbionts across Brazilian biomes reveals a high diversity of Paraburkholderia nodulating endemic species, but also that Cupriavidus is common as a symbiont of widespread species.</title>
        <authorList>
            <person name="Rouws L."/>
            <person name="Barauna A."/>
            <person name="Beukes C."/>
            <person name="Rouws J.R.C."/>
            <person name="De Faria S.M."/>
            <person name="Gross E."/>
            <person name="Bueno Dos Reis Junior F."/>
            <person name="Simon M.F."/>
            <person name="Maluk M."/>
            <person name="Odee D.W."/>
            <person name="Kenicer G."/>
            <person name="Young J.P.W."/>
            <person name="Reis V.M."/>
            <person name="Zilli J."/>
            <person name="James E.K."/>
        </authorList>
    </citation>
    <scope>NUCLEOTIDE SEQUENCE</scope>
    <source>
        <strain evidence="1">EG181B</strain>
    </source>
</reference>
<proteinExistence type="predicted"/>